<dbReference type="SUPFAM" id="SSF89550">
    <property type="entry name" value="PHP domain-like"/>
    <property type="match status" value="1"/>
</dbReference>
<evidence type="ECO:0000256" key="4">
    <source>
        <dbReference type="ARBA" id="ARBA00017273"/>
    </source>
</evidence>
<keyword evidence="11 13" id="KW-0234">DNA repair</keyword>
<dbReference type="InterPro" id="IPR040982">
    <property type="entry name" value="DNA_pol3_finger"/>
</dbReference>
<evidence type="ECO:0000256" key="11">
    <source>
        <dbReference type="ARBA" id="ARBA00023204"/>
    </source>
</evidence>
<dbReference type="InterPro" id="IPR004013">
    <property type="entry name" value="PHP_dom"/>
</dbReference>
<dbReference type="PANTHER" id="PTHR32294">
    <property type="entry name" value="DNA POLYMERASE III SUBUNIT ALPHA"/>
    <property type="match status" value="1"/>
</dbReference>
<proteinExistence type="inferred from homology"/>
<dbReference type="EMBL" id="JBFRYB010000001">
    <property type="protein sequence ID" value="MEX1665277.1"/>
    <property type="molecule type" value="Genomic_DNA"/>
</dbReference>
<dbReference type="InterPro" id="IPR023073">
    <property type="entry name" value="DnaE2"/>
</dbReference>
<gene>
    <name evidence="13" type="primary">dnaE2</name>
    <name evidence="15" type="ORF">AB4875_07235</name>
</gene>
<keyword evidence="6 13" id="KW-0808">Transferase</keyword>
<dbReference type="Pfam" id="PF07733">
    <property type="entry name" value="DNA_pol3_alpha"/>
    <property type="match status" value="1"/>
</dbReference>
<dbReference type="RefSeq" id="WP_368375383.1">
    <property type="nucleotide sequence ID" value="NZ_JBFRYB010000001.1"/>
</dbReference>
<protein>
    <recommendedName>
        <fullName evidence="4 13">Error-prone DNA polymerase</fullName>
        <ecNumber evidence="3 13">2.7.7.7</ecNumber>
    </recommendedName>
</protein>
<evidence type="ECO:0000256" key="10">
    <source>
        <dbReference type="ARBA" id="ARBA00022932"/>
    </source>
</evidence>
<keyword evidence="8 13" id="KW-0235">DNA replication</keyword>
<dbReference type="Pfam" id="PF02811">
    <property type="entry name" value="PHP"/>
    <property type="match status" value="1"/>
</dbReference>
<dbReference type="SMART" id="SM00481">
    <property type="entry name" value="POLIIIAc"/>
    <property type="match status" value="1"/>
</dbReference>
<keyword evidence="5 13" id="KW-0963">Cytoplasm</keyword>
<dbReference type="Pfam" id="PF17657">
    <property type="entry name" value="DNA_pol3_finger"/>
    <property type="match status" value="1"/>
</dbReference>
<name>A0ABV3TVR5_9GAMM</name>
<feature type="domain" description="Polymerase/histidinol phosphatase N-terminal" evidence="14">
    <location>
        <begin position="16"/>
        <end position="83"/>
    </location>
</feature>
<keyword evidence="16" id="KW-1185">Reference proteome</keyword>
<dbReference type="InterPro" id="IPR004805">
    <property type="entry name" value="DnaE2/DnaE/PolC"/>
</dbReference>
<dbReference type="GO" id="GO:0003887">
    <property type="term" value="F:DNA-directed DNA polymerase activity"/>
    <property type="evidence" value="ECO:0007669"/>
    <property type="project" value="UniProtKB-EC"/>
</dbReference>
<accession>A0ABV3TVR5</accession>
<dbReference type="Gene3D" id="1.10.150.870">
    <property type="match status" value="1"/>
</dbReference>
<evidence type="ECO:0000256" key="7">
    <source>
        <dbReference type="ARBA" id="ARBA00022695"/>
    </source>
</evidence>
<organism evidence="15 16">
    <name type="scientific">Zhongshania arctica</name>
    <dbReference type="NCBI Taxonomy" id="3238302"/>
    <lineage>
        <taxon>Bacteria</taxon>
        <taxon>Pseudomonadati</taxon>
        <taxon>Pseudomonadota</taxon>
        <taxon>Gammaproteobacteria</taxon>
        <taxon>Cellvibrionales</taxon>
        <taxon>Spongiibacteraceae</taxon>
        <taxon>Zhongshania</taxon>
    </lineage>
</organism>
<comment type="similarity">
    <text evidence="2 13">Belongs to the DNA polymerase type-C family. DnaE2 subfamily.</text>
</comment>
<comment type="catalytic activity">
    <reaction evidence="12 13">
        <text>DNA(n) + a 2'-deoxyribonucleoside 5'-triphosphate = DNA(n+1) + diphosphate</text>
        <dbReference type="Rhea" id="RHEA:22508"/>
        <dbReference type="Rhea" id="RHEA-COMP:17339"/>
        <dbReference type="Rhea" id="RHEA-COMP:17340"/>
        <dbReference type="ChEBI" id="CHEBI:33019"/>
        <dbReference type="ChEBI" id="CHEBI:61560"/>
        <dbReference type="ChEBI" id="CHEBI:173112"/>
        <dbReference type="EC" id="2.7.7.7"/>
    </reaction>
</comment>
<evidence type="ECO:0000256" key="5">
    <source>
        <dbReference type="ARBA" id="ARBA00022490"/>
    </source>
</evidence>
<evidence type="ECO:0000259" key="14">
    <source>
        <dbReference type="SMART" id="SM00481"/>
    </source>
</evidence>
<dbReference type="Proteomes" id="UP001557484">
    <property type="component" value="Unassembled WGS sequence"/>
</dbReference>
<evidence type="ECO:0000313" key="16">
    <source>
        <dbReference type="Proteomes" id="UP001557484"/>
    </source>
</evidence>
<keyword evidence="10 13" id="KW-0239">DNA-directed DNA polymerase</keyword>
<dbReference type="PANTHER" id="PTHR32294:SF4">
    <property type="entry name" value="ERROR-PRONE DNA POLYMERASE"/>
    <property type="match status" value="1"/>
</dbReference>
<dbReference type="InterPro" id="IPR016195">
    <property type="entry name" value="Pol/histidinol_Pase-like"/>
</dbReference>
<evidence type="ECO:0000256" key="6">
    <source>
        <dbReference type="ARBA" id="ARBA00022679"/>
    </source>
</evidence>
<evidence type="ECO:0000256" key="13">
    <source>
        <dbReference type="HAMAP-Rule" id="MF_01902"/>
    </source>
</evidence>
<reference evidence="15 16" key="1">
    <citation type="journal article" date="2011" name="Int. J. Syst. Evol. Microbiol.">
        <title>Zhongshania antarctica gen. nov., sp. nov. and Zhongshania guokunii sp. nov., gammaproteobacteria respectively isolated from coastal attached (fast) ice and surface seawater of the Antarctic.</title>
        <authorList>
            <person name="Li H.J."/>
            <person name="Zhang X.Y."/>
            <person name="Chen C.X."/>
            <person name="Zhang Y.J."/>
            <person name="Gao Z.M."/>
            <person name="Yu Y."/>
            <person name="Chen X.L."/>
            <person name="Chen B."/>
            <person name="Zhang Y.Z."/>
        </authorList>
    </citation>
    <scope>NUCLEOTIDE SEQUENCE [LARGE SCALE GENOMIC DNA]</scope>
    <source>
        <strain evidence="15 16">R06B22</strain>
    </source>
</reference>
<evidence type="ECO:0000256" key="3">
    <source>
        <dbReference type="ARBA" id="ARBA00012417"/>
    </source>
</evidence>
<dbReference type="CDD" id="cd07434">
    <property type="entry name" value="PHP_PolIIIA_DnaE2"/>
    <property type="match status" value="1"/>
</dbReference>
<dbReference type="InterPro" id="IPR003141">
    <property type="entry name" value="Pol/His_phosphatase_N"/>
</dbReference>
<evidence type="ECO:0000256" key="2">
    <source>
        <dbReference type="ARBA" id="ARBA00007391"/>
    </source>
</evidence>
<dbReference type="Pfam" id="PF14579">
    <property type="entry name" value="HHH_6"/>
    <property type="match status" value="1"/>
</dbReference>
<keyword evidence="9 13" id="KW-0227">DNA damage</keyword>
<evidence type="ECO:0000256" key="1">
    <source>
        <dbReference type="ARBA" id="ARBA00004496"/>
    </source>
</evidence>
<dbReference type="HAMAP" id="MF_01902">
    <property type="entry name" value="DNApol_error_prone"/>
    <property type="match status" value="1"/>
</dbReference>
<evidence type="ECO:0000256" key="9">
    <source>
        <dbReference type="ARBA" id="ARBA00022763"/>
    </source>
</evidence>
<comment type="caution">
    <text evidence="15">The sequence shown here is derived from an EMBL/GenBank/DDBJ whole genome shotgun (WGS) entry which is preliminary data.</text>
</comment>
<dbReference type="NCBIfam" id="TIGR00594">
    <property type="entry name" value="polc"/>
    <property type="match status" value="1"/>
</dbReference>
<evidence type="ECO:0000256" key="12">
    <source>
        <dbReference type="ARBA" id="ARBA00049244"/>
    </source>
</evidence>
<evidence type="ECO:0000313" key="15">
    <source>
        <dbReference type="EMBL" id="MEX1665277.1"/>
    </source>
</evidence>
<comment type="function">
    <text evidence="13">DNA polymerase involved in damage-induced mutagenesis and translesion synthesis (TLS). It is not the major replicative DNA polymerase.</text>
</comment>
<dbReference type="NCBIfam" id="NF004225">
    <property type="entry name" value="PRK05672.1"/>
    <property type="match status" value="1"/>
</dbReference>
<evidence type="ECO:0000256" key="8">
    <source>
        <dbReference type="ARBA" id="ARBA00022705"/>
    </source>
</evidence>
<dbReference type="EC" id="2.7.7.7" evidence="3 13"/>
<dbReference type="InterPro" id="IPR011708">
    <property type="entry name" value="DNA_pol3_alpha_NTPase_dom"/>
</dbReference>
<comment type="subcellular location">
    <subcellularLocation>
        <location evidence="1 13">Cytoplasm</location>
    </subcellularLocation>
</comment>
<dbReference type="InterPro" id="IPR029460">
    <property type="entry name" value="DNAPol_HHH"/>
</dbReference>
<sequence length="1035" mass="117463">MHSKKAETPTEPSSYAELHCLSNFSFLRGASHPQELVSKAAELGYQAIAITDECSLSGIVRAYRASEEHGIKLICGAEFILDEGIHLVLIAPVRLAYTELCSLISRARLHSSKGSYQLNLGDLRRYSQHCFAIWLNPDDKEHYASELKQYFSDRLWLGISFHGQQQAEPYYFKRYQLAREHGIRMVACGNVHMHCRQRKPLQDVLSAIRLNTSVQKLGSQVQANSERYLKKRELLQRDYPADLLSESVAIAERCTFTLKELRYQYPNEVVPINKNAREFLREITLHGAQRRWPKGVPELVKSLLEKELALIAELQYEHYFLTVYDIVQFARNQGILCQGRGSAANSAVCYCLSITEVDPSRGQLLFERFISRERDEPPDIDVDFEHERREEVIQYIYKKYGRQHAALAATIISYRRRSAVRDVGKALGLDDYLLQKLSRNMAWWDDKSTFIQRLQETQFDTDSIPIQQFMALLNEILGFPRHLSQHVGGFVITRDPLASLVPIENAAMPERTIIQWDKEDLEALGMMKIDVLALGMLSSLRKSLGYISAAGSTVHQLSDIPAEDPATYQMLCIADSVGVFQIESRAQMTMLPRLQPRTFYDLVIQIAIVRPGPIQGGMVHPFLQRRQGLEKAEYENDAIARVLKRTLGVPVFQEQVIQLAMVAAGFSGGEADQLRRAMASWGKNGDLIKFRDKLVGGMRERGYSEDFAERLFSQMKGFGAYGFPESHSASFALLAYASAWLKCHYPAAFYCGLLNSQPMGFYAPSQLIQDARRHDIEVRAICINHSEWDHRLEGDPSAPALRLGLRLIKGFTQRIATQLCRVRQDALFHSMDDFCTRLSIAKQYRQQLVQADAFHCFNMHRYQSLWEISAWQPPAPLGNLRATQDTIQLTPPVETEEVLSDYRHTGLSLRRHPMALLRSQKVFKNCATAQDLNTIKDGKFIRIGGLVSCRQRPGTASGVMFMTLEDETGNSNIIVWPAVQERCQKAVLQGRILMVKGCLQKSASGHATPVIHVVAFSIENCDHLMNIKNSSHDFH</sequence>
<dbReference type="Gene3D" id="3.20.20.140">
    <property type="entry name" value="Metal-dependent hydrolases"/>
    <property type="match status" value="1"/>
</dbReference>
<dbReference type="CDD" id="cd04485">
    <property type="entry name" value="DnaE_OBF"/>
    <property type="match status" value="1"/>
</dbReference>
<keyword evidence="7 13" id="KW-0548">Nucleotidyltransferase</keyword>
<dbReference type="Pfam" id="PF01336">
    <property type="entry name" value="tRNA_anti-codon"/>
    <property type="match status" value="1"/>
</dbReference>
<dbReference type="InterPro" id="IPR004365">
    <property type="entry name" value="NA-bd_OB_tRNA"/>
</dbReference>